<dbReference type="EMBL" id="CAEZYQ010000018">
    <property type="protein sequence ID" value="CAB4755318.1"/>
    <property type="molecule type" value="Genomic_DNA"/>
</dbReference>
<evidence type="ECO:0000256" key="1">
    <source>
        <dbReference type="ARBA" id="ARBA00022630"/>
    </source>
</evidence>
<reference evidence="4" key="1">
    <citation type="submission" date="2020-05" db="EMBL/GenBank/DDBJ databases">
        <authorList>
            <person name="Chiriac C."/>
            <person name="Salcher M."/>
            <person name="Ghai R."/>
            <person name="Kavagutti S V."/>
        </authorList>
    </citation>
    <scope>NUCLEOTIDE SEQUENCE</scope>
</reference>
<dbReference type="PANTHER" id="PTHR43656:SF2">
    <property type="entry name" value="BINDING OXIDOREDUCTASE, PUTATIVE (AFU_ORTHOLOGUE AFUA_2G08260)-RELATED"/>
    <property type="match status" value="1"/>
</dbReference>
<dbReference type="GO" id="GO:0016491">
    <property type="term" value="F:oxidoreductase activity"/>
    <property type="evidence" value="ECO:0007669"/>
    <property type="project" value="UniProtKB-KW"/>
</dbReference>
<dbReference type="Pfam" id="PF00724">
    <property type="entry name" value="Oxidored_FMN"/>
    <property type="match status" value="1"/>
</dbReference>
<feature type="domain" description="NADH:flavin oxidoreductase/NADH oxidase N-terminal" evidence="3">
    <location>
        <begin position="6"/>
        <end position="341"/>
    </location>
</feature>
<sequence length="421" mass="44454">MATLDAPLTLPSGLVLPHRIAKAPMTENLADADNQPTPALERLYRRWAAGAAGGLLVTGNLMVDRRFLERSRNVVADEHLDVARLARVREAAAGSPVIAQLNHPGRQTNRFVASRPVAPSAEAGAVKMMGLFAKPRALTDAEVEAIVAAFGAAARRCEEAGLDGVQVHAAHGYLLAQFLSPYVNRRTDRWGGDLAGRSRALVESVRAVRAATGDGFTVSVKLNSSDFRHGGFTEDDAEQVVRLLVEEGVDLIEISGGTYENPALFGEVEGLGGDDVAGAGSHKEAYFAGFARRVRESAGSVALMLTGGIRTREAMEALLADGGVDLIGLGRPLAIEPDLTAGLLAGETGRPLPRYTLPTVAGLAGESEWYETQIARMGRGLEPDPGLRAISAASRFVSGEAVRGIGGRRRRARLVTSAGRS</sequence>
<dbReference type="PANTHER" id="PTHR43656">
    <property type="entry name" value="BINDING OXIDOREDUCTASE, PUTATIVE (AFU_ORTHOLOGUE AFUA_2G08260)-RELATED"/>
    <property type="match status" value="1"/>
</dbReference>
<evidence type="ECO:0000313" key="4">
    <source>
        <dbReference type="EMBL" id="CAB4755318.1"/>
    </source>
</evidence>
<evidence type="ECO:0000256" key="2">
    <source>
        <dbReference type="ARBA" id="ARBA00023002"/>
    </source>
</evidence>
<evidence type="ECO:0000259" key="3">
    <source>
        <dbReference type="Pfam" id="PF00724"/>
    </source>
</evidence>
<proteinExistence type="predicted"/>
<gene>
    <name evidence="4" type="ORF">UFOPK2761_02260</name>
</gene>
<protein>
    <submittedName>
        <fullName evidence="4">Unannotated protein</fullName>
    </submittedName>
</protein>
<name>A0A6J6U7X1_9ZZZZ</name>
<keyword evidence="1" id="KW-0285">Flavoprotein</keyword>
<dbReference type="GO" id="GO:0010181">
    <property type="term" value="F:FMN binding"/>
    <property type="evidence" value="ECO:0007669"/>
    <property type="project" value="InterPro"/>
</dbReference>
<dbReference type="Gene3D" id="3.20.20.70">
    <property type="entry name" value="Aldolase class I"/>
    <property type="match status" value="1"/>
</dbReference>
<dbReference type="SUPFAM" id="SSF51395">
    <property type="entry name" value="FMN-linked oxidoreductases"/>
    <property type="match status" value="1"/>
</dbReference>
<dbReference type="InterPro" id="IPR001155">
    <property type="entry name" value="OxRdtase_FMN_N"/>
</dbReference>
<accession>A0A6J6U7X1</accession>
<keyword evidence="2" id="KW-0560">Oxidoreductase</keyword>
<dbReference type="InterPro" id="IPR013785">
    <property type="entry name" value="Aldolase_TIM"/>
</dbReference>
<dbReference type="InterPro" id="IPR051799">
    <property type="entry name" value="NADH_flavin_oxidoreductase"/>
</dbReference>
<organism evidence="4">
    <name type="scientific">freshwater metagenome</name>
    <dbReference type="NCBI Taxonomy" id="449393"/>
    <lineage>
        <taxon>unclassified sequences</taxon>
        <taxon>metagenomes</taxon>
        <taxon>ecological metagenomes</taxon>
    </lineage>
</organism>
<dbReference type="AlphaFoldDB" id="A0A6J6U7X1"/>